<sequence length="902" mass="92198">MKSGRRARRTTSRRVRRTALGAALAAAAVLGFQNVAGAGVGTQAAAGNATTAQNAASKGEGPVRSEVQKLPLTDRGHGEATLTKTTTEPFDLMGVSWTDPAAKIKGTIQARARSAADGTWGEWRDLEPYPAFLDGRRAGARGSTEPIWVDGADGVEVRVSDGTAGNELPDGLRVDLVDPKKDAVPGAPDSGTKDSATAAGSFRAAPAAFAADDPPTTPPSVPGPPSSAPRPTIVTRAQWGADESLNNEGPIYLPAGRIKAAFVHHTPDVTYDCADSDAVVRSLHVYHVKTNGWRDLGYNFLVDKCGKIFEGRQGGVDQPVLGAHTYGWNSESTSVAILGDHTTSSSPASSAALSSAGKVIAYKLGQYGVNPAGKATLTAGATQSNYFRQSFTQGQTYEFDAVSGHRNGFNTVCPGDGLYPQLSTVRSNATAANAKLRIDSLSGGATRAGTGYETPGPVTVNWSTSTSSALISTFEVLVDGVSTATTSGSVRSASVGVSGYGAHQIVVRSTYGTGSTTLSSPVTVTVPGPKTFQPVTPTRLMDTRVGLGVPKAKIGPGQEAVLQVTGANGIPATGVGAVVLNVTATNPTEGSFVSVYPNGTDRTSASNLNFMAGTTIPNLVTVPVVDGKVRFYNKNGSVDLIADITGYYVKDASGSTHSNLGPLRMMDTRTGLGVPQAKVGPGAVVDLQVTGTQGVPATGVTAVVLNVTATAPTAGSFVSVYPSGTTRTSASNLNFLAGQTIPNLVIVPVGADGKVSFYNKSGSVDLIADITGYFSTDPAGASHVNLGPLRMMDTRYGLGVPKAKVGPGGVVSLQVAGAQGVPATGVTAVVLNVTATAPTAGSFVSVYPSGTTRTSASNLNFLAGQTIPNLVIVPVGADGKVSFYNKSGSVDLIADITGYFVK</sequence>
<dbReference type="InterPro" id="IPR002502">
    <property type="entry name" value="Amidase_domain"/>
</dbReference>
<dbReference type="SMART" id="SM00701">
    <property type="entry name" value="PGRP"/>
    <property type="match status" value="1"/>
</dbReference>
<organism evidence="5 6">
    <name type="scientific">Streptomyces roseicoloratus</name>
    <dbReference type="NCBI Taxonomy" id="2508722"/>
    <lineage>
        <taxon>Bacteria</taxon>
        <taxon>Bacillati</taxon>
        <taxon>Actinomycetota</taxon>
        <taxon>Actinomycetes</taxon>
        <taxon>Kitasatosporales</taxon>
        <taxon>Streptomycetaceae</taxon>
        <taxon>Streptomyces</taxon>
    </lineage>
</organism>
<dbReference type="InterPro" id="IPR006619">
    <property type="entry name" value="PGRP_domain_met/bac"/>
</dbReference>
<dbReference type="Proteomes" id="UP001250858">
    <property type="component" value="Chromosome"/>
</dbReference>
<dbReference type="EC" id="3.5.1.28" evidence="5"/>
<feature type="compositionally biased region" description="Low complexity" evidence="2">
    <location>
        <begin position="195"/>
        <end position="214"/>
    </location>
</feature>
<dbReference type="CDD" id="cd06583">
    <property type="entry name" value="PGRP"/>
    <property type="match status" value="1"/>
</dbReference>
<gene>
    <name evidence="5" type="ORF">RGF97_12630</name>
</gene>
<accession>A0ABY9RU82</accession>
<feature type="domain" description="Peptidoglycan recognition protein family" evidence="4">
    <location>
        <begin position="231"/>
        <end position="382"/>
    </location>
</feature>
<dbReference type="EMBL" id="CP133762">
    <property type="protein sequence ID" value="WMX45530.1"/>
    <property type="molecule type" value="Genomic_DNA"/>
</dbReference>
<evidence type="ECO:0000313" key="6">
    <source>
        <dbReference type="Proteomes" id="UP001250858"/>
    </source>
</evidence>
<keyword evidence="5" id="KW-0378">Hydrolase</keyword>
<evidence type="ECO:0000256" key="1">
    <source>
        <dbReference type="ARBA" id="ARBA00007553"/>
    </source>
</evidence>
<name>A0ABY9RU82_9ACTN</name>
<comment type="similarity">
    <text evidence="1">Belongs to the N-acetylmuramoyl-L-alanine amidase 2 family.</text>
</comment>
<feature type="compositionally biased region" description="Pro residues" evidence="2">
    <location>
        <begin position="215"/>
        <end position="228"/>
    </location>
</feature>
<feature type="signal peptide" evidence="3">
    <location>
        <begin position="1"/>
        <end position="38"/>
    </location>
</feature>
<dbReference type="InterPro" id="IPR036505">
    <property type="entry name" value="Amidase/PGRP_sf"/>
</dbReference>
<reference evidence="5 6" key="1">
    <citation type="submission" date="2023-09" db="EMBL/GenBank/DDBJ databases">
        <title>Complete genome of Streptomyces roseicoloratus T14.</title>
        <authorList>
            <person name="Bashizi T."/>
            <person name="Kim M.-J."/>
            <person name="Lee G."/>
            <person name="Tagele S.B."/>
            <person name="Shin J.-H."/>
        </authorList>
    </citation>
    <scope>NUCLEOTIDE SEQUENCE [LARGE SCALE GENOMIC DNA]</scope>
    <source>
        <strain evidence="5 6">T14</strain>
    </source>
</reference>
<dbReference type="Gene3D" id="3.40.80.10">
    <property type="entry name" value="Peptidoglycan recognition protein-like"/>
    <property type="match status" value="1"/>
</dbReference>
<dbReference type="PANTHER" id="PTHR11022:SF41">
    <property type="entry name" value="PEPTIDOGLYCAN-RECOGNITION PROTEIN LC-RELATED"/>
    <property type="match status" value="1"/>
</dbReference>
<feature type="chain" id="PRO_5046920453" evidence="3">
    <location>
        <begin position="39"/>
        <end position="902"/>
    </location>
</feature>
<keyword evidence="3" id="KW-0732">Signal</keyword>
<evidence type="ECO:0000256" key="2">
    <source>
        <dbReference type="SAM" id="MobiDB-lite"/>
    </source>
</evidence>
<dbReference type="SUPFAM" id="SSF55846">
    <property type="entry name" value="N-acetylmuramoyl-L-alanine amidase-like"/>
    <property type="match status" value="1"/>
</dbReference>
<dbReference type="PANTHER" id="PTHR11022">
    <property type="entry name" value="PEPTIDOGLYCAN RECOGNITION PROTEIN"/>
    <property type="match status" value="1"/>
</dbReference>
<dbReference type="GO" id="GO:0008745">
    <property type="term" value="F:N-acetylmuramoyl-L-alanine amidase activity"/>
    <property type="evidence" value="ECO:0007669"/>
    <property type="project" value="UniProtKB-EC"/>
</dbReference>
<dbReference type="Pfam" id="PF01510">
    <property type="entry name" value="Amidase_2"/>
    <property type="match status" value="1"/>
</dbReference>
<evidence type="ECO:0000313" key="5">
    <source>
        <dbReference type="EMBL" id="WMX45530.1"/>
    </source>
</evidence>
<keyword evidence="6" id="KW-1185">Reference proteome</keyword>
<protein>
    <submittedName>
        <fullName evidence="5">N-acetylmuramoyl-L-alanine amidase</fullName>
        <ecNumber evidence="5">3.5.1.28</ecNumber>
    </submittedName>
</protein>
<proteinExistence type="inferred from homology"/>
<evidence type="ECO:0000256" key="3">
    <source>
        <dbReference type="SAM" id="SignalP"/>
    </source>
</evidence>
<dbReference type="RefSeq" id="WP_309548532.1">
    <property type="nucleotide sequence ID" value="NZ_CP133762.1"/>
</dbReference>
<feature type="region of interest" description="Disordered" evidence="2">
    <location>
        <begin position="178"/>
        <end position="232"/>
    </location>
</feature>
<dbReference type="InterPro" id="IPR015510">
    <property type="entry name" value="PGRP"/>
</dbReference>
<evidence type="ECO:0000259" key="4">
    <source>
        <dbReference type="SMART" id="SM00701"/>
    </source>
</evidence>